<feature type="transmembrane region" description="Helical" evidence="27">
    <location>
        <begin position="284"/>
        <end position="307"/>
    </location>
</feature>
<feature type="transmembrane region" description="Helical" evidence="27">
    <location>
        <begin position="423"/>
        <end position="446"/>
    </location>
</feature>
<evidence type="ECO:0000256" key="3">
    <source>
        <dbReference type="ARBA" id="ARBA00004638"/>
    </source>
</evidence>
<evidence type="ECO:0000256" key="10">
    <source>
        <dbReference type="ARBA" id="ARBA00023018"/>
    </source>
</evidence>
<evidence type="ECO:0000256" key="5">
    <source>
        <dbReference type="ARBA" id="ARBA00022448"/>
    </source>
</evidence>
<evidence type="ECO:0000256" key="18">
    <source>
        <dbReference type="ARBA" id="ARBA00051403"/>
    </source>
</evidence>
<keyword evidence="9 27" id="KW-1133">Transmembrane helix</keyword>
<evidence type="ECO:0000256" key="27">
    <source>
        <dbReference type="SAM" id="Phobius"/>
    </source>
</evidence>
<evidence type="ECO:0000256" key="21">
    <source>
        <dbReference type="ARBA" id="ARBA00056891"/>
    </source>
</evidence>
<keyword evidence="11 27" id="KW-0472">Membrane</keyword>
<comment type="function">
    <text evidence="21">Receptor for CM101, a polysaccharide produced by group B Streptococcus with antipathoangiogenic properties.</text>
</comment>
<dbReference type="GO" id="GO:0005765">
    <property type="term" value="C:lysosomal membrane"/>
    <property type="evidence" value="ECO:0007669"/>
    <property type="project" value="UniProtKB-SubCell"/>
</dbReference>
<evidence type="ECO:0000256" key="16">
    <source>
        <dbReference type="ARBA" id="ARBA00050554"/>
    </source>
</evidence>
<dbReference type="Pfam" id="PF07690">
    <property type="entry name" value="MFS_1"/>
    <property type="match status" value="1"/>
</dbReference>
<dbReference type="PANTHER" id="PTHR11662:SF399">
    <property type="entry name" value="FI19708P1-RELATED"/>
    <property type="match status" value="1"/>
</dbReference>
<dbReference type="GO" id="GO:0016323">
    <property type="term" value="C:basolateral plasma membrane"/>
    <property type="evidence" value="ECO:0007669"/>
    <property type="project" value="UniProtKB-SubCell"/>
</dbReference>
<evidence type="ECO:0000256" key="9">
    <source>
        <dbReference type="ARBA" id="ARBA00022989"/>
    </source>
</evidence>
<dbReference type="GO" id="GO:0015293">
    <property type="term" value="F:symporter activity"/>
    <property type="evidence" value="ECO:0007669"/>
    <property type="project" value="UniProtKB-KW"/>
</dbReference>
<feature type="domain" description="Major facilitator superfamily (MFS) profile" evidence="28">
    <location>
        <begin position="38"/>
        <end position="482"/>
    </location>
</feature>
<proteinExistence type="predicted"/>
<comment type="subcellular location">
    <subcellularLocation>
        <location evidence="2">Basolateral cell membrane</location>
        <topology evidence="2">Multi-pass membrane protein</topology>
    </subcellularLocation>
    <subcellularLocation>
        <location evidence="3">Cytoplasmic vesicle</location>
        <location evidence="3">Secretory vesicle membrane</location>
        <topology evidence="3">Multi-pass membrane protein</topology>
    </subcellularLocation>
    <subcellularLocation>
        <location evidence="1">Cytoplasmic vesicle</location>
        <location evidence="1">Secretory vesicle</location>
        <location evidence="1">Synaptic vesicle membrane</location>
    </subcellularLocation>
    <subcellularLocation>
        <location evidence="4">Lysosome membrane</location>
    </subcellularLocation>
</comment>
<evidence type="ECO:0000256" key="12">
    <source>
        <dbReference type="ARBA" id="ARBA00023180"/>
    </source>
</evidence>
<evidence type="ECO:0000256" key="11">
    <source>
        <dbReference type="ARBA" id="ARBA00023136"/>
    </source>
</evidence>
<dbReference type="GO" id="GO:0046942">
    <property type="term" value="P:carboxylic acid transport"/>
    <property type="evidence" value="ECO:0007669"/>
    <property type="project" value="UniProtKB-ARBA"/>
</dbReference>
<evidence type="ECO:0000256" key="19">
    <source>
        <dbReference type="ARBA" id="ARBA00051447"/>
    </source>
</evidence>
<dbReference type="AlphaFoldDB" id="A0A8W8NKY7"/>
<organism evidence="29 30">
    <name type="scientific">Magallana gigas</name>
    <name type="common">Pacific oyster</name>
    <name type="synonym">Crassostrea gigas</name>
    <dbReference type="NCBI Taxonomy" id="29159"/>
    <lineage>
        <taxon>Eukaryota</taxon>
        <taxon>Metazoa</taxon>
        <taxon>Spiralia</taxon>
        <taxon>Lophotrochozoa</taxon>
        <taxon>Mollusca</taxon>
        <taxon>Bivalvia</taxon>
        <taxon>Autobranchia</taxon>
        <taxon>Pteriomorphia</taxon>
        <taxon>Ostreida</taxon>
        <taxon>Ostreoidea</taxon>
        <taxon>Ostreidae</taxon>
        <taxon>Magallana</taxon>
    </lineage>
</organism>
<dbReference type="FunFam" id="1.20.1250.20:FF:000067">
    <property type="entry name" value="sialin isoform X2"/>
    <property type="match status" value="1"/>
</dbReference>
<feature type="region of interest" description="Disordered" evidence="26">
    <location>
        <begin position="77"/>
        <end position="98"/>
    </location>
</feature>
<keyword evidence="7 27" id="KW-0812">Transmembrane</keyword>
<comment type="catalytic activity">
    <reaction evidence="18">
        <text>N-acetyl-L-aspartyl-L-glutamate(out) = N-acetyl-L-aspartyl-L-glutamate(in)</text>
        <dbReference type="Rhea" id="RHEA:72599"/>
        <dbReference type="ChEBI" id="CHEBI:76931"/>
    </reaction>
    <physiologicalReaction direction="left-to-right" evidence="18">
        <dbReference type="Rhea" id="RHEA:72600"/>
    </physiologicalReaction>
</comment>
<sequence length="521" mass="57377">MSFESSSEDPMDYLKTKDSEKEPLLGGKVAEAPAGFGSRHVLAFMAFLGFFNVYCLRVNLSVALVAMVNSTNNDPSSVNSTECKEDIPANTTSTNTGEFNWDSNTQGLVLGAFFYGYIITQIPGGWLAEVFGGKKLFGFGVLCTAILTLLTPLAARWNLYVFVALRVIEGIGEGVTFPAMNAMWGKWAPLWERSKLLSFTYSGAQLGTVFSMPISGILCKSDFLGGWPSVFYLFGVIGCVWFVVWMLVVHDTPAQHPRISQEEKDYIETSVGTRQKLKTPWLSIWTSPAVFAICAAHFANNWGFYTMLTCLPTYMKKILHFDVQQDGFLSALPYLVCWMCQTISGQLADYIRKNQYLTTANTRKVVNSCGLLLPAILLCCVQFAGCNHAAVVAIVTFAVGLGGFCMGGFNCNHIDIASNFSGTLMGITNMFATIPGFLGPAVVGWLTSHEDTRAKWQIVFYISAAIYVTGCILFNVFARGEEQEWNIPEVSVLVYKGNKINERDRSESSQNSISSRIQSAQ</sequence>
<dbReference type="PROSITE" id="PS50850">
    <property type="entry name" value="MFS"/>
    <property type="match status" value="1"/>
</dbReference>
<feature type="transmembrane region" description="Helical" evidence="27">
    <location>
        <begin position="230"/>
        <end position="249"/>
    </location>
</feature>
<evidence type="ECO:0000256" key="23">
    <source>
        <dbReference type="ARBA" id="ARBA00080244"/>
    </source>
</evidence>
<evidence type="ECO:0000256" key="25">
    <source>
        <dbReference type="ARBA" id="ARBA00081925"/>
    </source>
</evidence>
<dbReference type="EnsemblMetazoa" id="G6286.3">
    <property type="protein sequence ID" value="G6286.3:cds"/>
    <property type="gene ID" value="G6286"/>
</dbReference>
<keyword evidence="30" id="KW-1185">Reference proteome</keyword>
<comment type="catalytic activity">
    <reaction evidence="16">
        <text>L-aspartate(out) = L-aspartate(in)</text>
        <dbReference type="Rhea" id="RHEA:66332"/>
        <dbReference type="ChEBI" id="CHEBI:29991"/>
    </reaction>
    <physiologicalReaction direction="left-to-right" evidence="16">
        <dbReference type="Rhea" id="RHEA:66333"/>
    </physiologicalReaction>
</comment>
<keyword evidence="14" id="KW-0968">Cytoplasmic vesicle</keyword>
<feature type="compositionally biased region" description="Polar residues" evidence="26">
    <location>
        <begin position="89"/>
        <end position="98"/>
    </location>
</feature>
<dbReference type="OrthoDB" id="2985014at2759"/>
<evidence type="ECO:0000256" key="24">
    <source>
        <dbReference type="ARBA" id="ARBA00081195"/>
    </source>
</evidence>
<evidence type="ECO:0000256" key="6">
    <source>
        <dbReference type="ARBA" id="ARBA00022475"/>
    </source>
</evidence>
<evidence type="ECO:0000256" key="22">
    <source>
        <dbReference type="ARBA" id="ARBA00069713"/>
    </source>
</evidence>
<evidence type="ECO:0000256" key="4">
    <source>
        <dbReference type="ARBA" id="ARBA00004656"/>
    </source>
</evidence>
<evidence type="ECO:0000256" key="8">
    <source>
        <dbReference type="ARBA" id="ARBA00022847"/>
    </source>
</evidence>
<dbReference type="Gene3D" id="1.20.1250.20">
    <property type="entry name" value="MFS general substrate transporter like domains"/>
    <property type="match status" value="2"/>
</dbReference>
<feature type="transmembrane region" description="Helical" evidence="27">
    <location>
        <begin position="41"/>
        <end position="68"/>
    </location>
</feature>
<dbReference type="OMA" id="WIADKWK"/>
<name>A0A8W8NKY7_MAGGI</name>
<accession>A0A8W8NKY7</accession>
<evidence type="ECO:0000256" key="14">
    <source>
        <dbReference type="ARBA" id="ARBA00023329"/>
    </source>
</evidence>
<evidence type="ECO:0000313" key="30">
    <source>
        <dbReference type="Proteomes" id="UP000005408"/>
    </source>
</evidence>
<feature type="transmembrane region" description="Helical" evidence="27">
    <location>
        <begin position="196"/>
        <end position="218"/>
    </location>
</feature>
<comment type="catalytic activity">
    <reaction evidence="17">
        <text>N-acetylneuraminate(in) + H(+)(in) = N-acetylneuraminate(out) + H(+)(out)</text>
        <dbReference type="Rhea" id="RHEA:28987"/>
        <dbReference type="ChEBI" id="CHEBI:15378"/>
        <dbReference type="ChEBI" id="CHEBI:35418"/>
    </reaction>
    <physiologicalReaction direction="right-to-left" evidence="17">
        <dbReference type="Rhea" id="RHEA:28989"/>
    </physiologicalReaction>
</comment>
<feature type="transmembrane region" description="Helical" evidence="27">
    <location>
        <begin position="161"/>
        <end position="184"/>
    </location>
</feature>
<dbReference type="InterPro" id="IPR011701">
    <property type="entry name" value="MFS"/>
</dbReference>
<dbReference type="SUPFAM" id="SSF103473">
    <property type="entry name" value="MFS general substrate transporter"/>
    <property type="match status" value="1"/>
</dbReference>
<evidence type="ECO:0000256" key="2">
    <source>
        <dbReference type="ARBA" id="ARBA00004554"/>
    </source>
</evidence>
<evidence type="ECO:0000256" key="17">
    <source>
        <dbReference type="ARBA" id="ARBA00050625"/>
    </source>
</evidence>
<comment type="catalytic activity">
    <reaction evidence="20">
        <text>D-glucuronate(out) + H(+)(out) = D-glucuronate(in) + H(+)(in)</text>
        <dbReference type="Rhea" id="RHEA:72591"/>
        <dbReference type="ChEBI" id="CHEBI:15378"/>
        <dbReference type="ChEBI" id="CHEBI:58720"/>
    </reaction>
    <physiologicalReaction direction="left-to-right" evidence="20">
        <dbReference type="Rhea" id="RHEA:72592"/>
    </physiologicalReaction>
</comment>
<evidence type="ECO:0000259" key="28">
    <source>
        <dbReference type="PROSITE" id="PS50850"/>
    </source>
</evidence>
<comment type="catalytic activity">
    <reaction evidence="15">
        <text>2 nitrate(out) + H(+)(out) = 2 nitrate(in) + H(+)(in)</text>
        <dbReference type="Rhea" id="RHEA:71539"/>
        <dbReference type="ChEBI" id="CHEBI:15378"/>
        <dbReference type="ChEBI" id="CHEBI:17632"/>
    </reaction>
    <physiologicalReaction direction="left-to-right" evidence="15">
        <dbReference type="Rhea" id="RHEA:71540"/>
    </physiologicalReaction>
</comment>
<evidence type="ECO:0000256" key="7">
    <source>
        <dbReference type="ARBA" id="ARBA00022692"/>
    </source>
</evidence>
<evidence type="ECO:0000256" key="13">
    <source>
        <dbReference type="ARBA" id="ARBA00023228"/>
    </source>
</evidence>
<keyword evidence="12" id="KW-0325">Glycoprotein</keyword>
<evidence type="ECO:0000256" key="1">
    <source>
        <dbReference type="ARBA" id="ARBA00004432"/>
    </source>
</evidence>
<dbReference type="GO" id="GO:0006820">
    <property type="term" value="P:monoatomic anion transport"/>
    <property type="evidence" value="ECO:0007669"/>
    <property type="project" value="TreeGrafter"/>
</dbReference>
<feature type="transmembrane region" description="Helical" evidence="27">
    <location>
        <begin position="136"/>
        <end position="155"/>
    </location>
</feature>
<comment type="catalytic activity">
    <reaction evidence="19">
        <text>L-glutamate(out) = L-glutamate(in)</text>
        <dbReference type="Rhea" id="RHEA:66336"/>
        <dbReference type="ChEBI" id="CHEBI:29985"/>
    </reaction>
    <physiologicalReaction direction="left-to-right" evidence="19">
        <dbReference type="Rhea" id="RHEA:66337"/>
    </physiologicalReaction>
</comment>
<dbReference type="FunFam" id="1.20.1250.20:FF:000003">
    <property type="entry name" value="Solute carrier family 17 member 3"/>
    <property type="match status" value="1"/>
</dbReference>
<dbReference type="GO" id="GO:0030672">
    <property type="term" value="C:synaptic vesicle membrane"/>
    <property type="evidence" value="ECO:0007669"/>
    <property type="project" value="UniProtKB-SubCell"/>
</dbReference>
<dbReference type="InterPro" id="IPR036259">
    <property type="entry name" value="MFS_trans_sf"/>
</dbReference>
<reference evidence="29" key="1">
    <citation type="submission" date="2022-08" db="UniProtKB">
        <authorList>
            <consortium name="EnsemblMetazoa"/>
        </authorList>
    </citation>
    <scope>IDENTIFICATION</scope>
    <source>
        <strain evidence="29">05x7-T-G4-1.051#20</strain>
    </source>
</reference>
<keyword evidence="8" id="KW-0769">Symport</keyword>
<keyword evidence="10" id="KW-0770">Synapse</keyword>
<evidence type="ECO:0000256" key="20">
    <source>
        <dbReference type="ARBA" id="ARBA00051612"/>
    </source>
</evidence>
<feature type="transmembrane region" description="Helical" evidence="27">
    <location>
        <begin position="390"/>
        <end position="411"/>
    </location>
</feature>
<evidence type="ECO:0000313" key="29">
    <source>
        <dbReference type="EnsemblMetazoa" id="G6286.2:cds"/>
    </source>
</evidence>
<dbReference type="InterPro" id="IPR050382">
    <property type="entry name" value="MFS_Na/Anion_cotransporter"/>
</dbReference>
<dbReference type="EnsemblMetazoa" id="G6286.2">
    <property type="protein sequence ID" value="G6286.2:cds"/>
    <property type="gene ID" value="G6286"/>
</dbReference>
<dbReference type="InterPro" id="IPR020846">
    <property type="entry name" value="MFS_dom"/>
</dbReference>
<dbReference type="Proteomes" id="UP000005408">
    <property type="component" value="Unassembled WGS sequence"/>
</dbReference>
<protein>
    <recommendedName>
        <fullName evidence="22">Sialin</fullName>
    </recommendedName>
    <alternativeName>
        <fullName evidence="25">H(+)/nitrate cotransporter</fullName>
    </alternativeName>
    <alternativeName>
        <fullName evidence="23">H(+)/sialic acid cotransporter</fullName>
    </alternativeName>
    <alternativeName>
        <fullName evidence="24">Vesicular excitatory amino acid transporter</fullName>
    </alternativeName>
</protein>
<feature type="transmembrane region" description="Helical" evidence="27">
    <location>
        <begin position="458"/>
        <end position="478"/>
    </location>
</feature>
<keyword evidence="6" id="KW-1003">Cell membrane</keyword>
<dbReference type="PANTHER" id="PTHR11662">
    <property type="entry name" value="SOLUTE CARRIER FAMILY 17"/>
    <property type="match status" value="1"/>
</dbReference>
<dbReference type="CDD" id="cd17318">
    <property type="entry name" value="MFS_SLC17"/>
    <property type="match status" value="1"/>
</dbReference>
<keyword evidence="5" id="KW-0813">Transport</keyword>
<feature type="transmembrane region" description="Helical" evidence="27">
    <location>
        <begin position="365"/>
        <end position="384"/>
    </location>
</feature>
<keyword evidence="13" id="KW-0458">Lysosome</keyword>
<feature type="transmembrane region" description="Helical" evidence="27">
    <location>
        <begin position="108"/>
        <end position="129"/>
    </location>
</feature>
<evidence type="ECO:0000256" key="26">
    <source>
        <dbReference type="SAM" id="MobiDB-lite"/>
    </source>
</evidence>
<evidence type="ECO:0000256" key="15">
    <source>
        <dbReference type="ARBA" id="ARBA00050101"/>
    </source>
</evidence>